<feature type="region of interest" description="Disordered" evidence="3">
    <location>
        <begin position="576"/>
        <end position="641"/>
    </location>
</feature>
<proteinExistence type="predicted"/>
<dbReference type="Pfam" id="PF13904">
    <property type="entry name" value="CCDC34"/>
    <property type="match status" value="1"/>
</dbReference>
<evidence type="ECO:0000256" key="2">
    <source>
        <dbReference type="SAM" id="Coils"/>
    </source>
</evidence>
<feature type="compositionally biased region" description="Basic and acidic residues" evidence="3">
    <location>
        <begin position="218"/>
        <end position="230"/>
    </location>
</feature>
<feature type="compositionally biased region" description="Polar residues" evidence="3">
    <location>
        <begin position="588"/>
        <end position="604"/>
    </location>
</feature>
<gene>
    <name evidence="5" type="ORF">GSOID_T00020477001</name>
</gene>
<feature type="region of interest" description="Disordered" evidence="3">
    <location>
        <begin position="728"/>
        <end position="750"/>
    </location>
</feature>
<evidence type="ECO:0000256" key="1">
    <source>
        <dbReference type="PROSITE-ProRule" id="PRU00023"/>
    </source>
</evidence>
<feature type="region of interest" description="Disordered" evidence="3">
    <location>
        <begin position="71"/>
        <end position="110"/>
    </location>
</feature>
<feature type="compositionally biased region" description="Basic and acidic residues" evidence="3">
    <location>
        <begin position="183"/>
        <end position="209"/>
    </location>
</feature>
<evidence type="ECO:0000313" key="5">
    <source>
        <dbReference type="EMBL" id="CBY39878.1"/>
    </source>
</evidence>
<sequence length="893" mass="103346">GRTLFERSTLHFAAYHGRTEFVHLLLSAGVGAGHKDYQGLTAKEYATKNGFYETARWCWLGQFNYGRNGGVMMPKEEKKSSASSSKSEKKIKMKERSRANPVKSSLPTQKSRKMVVNWLRESSEAIPDVVKTENVAKSDFVLGKNQQSERPSNTRSSSREQKRNHNAKRVQLLAPAGAGESSTEYRKTVFSRERPPELDEAVRKTRNVDEPLNQSRVRFPDENDGPEKTTKFRKTKFSVGRPEGLDELVKSVDREKIPEPKAQGVSFDPNKINEEENLEKSKFRKTKFSNARPAGLDELVNSVNNEVEPKVAYKPKVSFFSEESDDEEVFEKSKFRKTKFSSIRPAGLDELVENIEPVKEPKKGVNFEGEESEQEESEKAKFRKTKFSFARPEGIEELVKNTKSEDTNAFFLTETSDNSDEEGKRRSISFSGDIEEDATRYHKKYRKSVFVSSSTLKESDERALALNVTDLLNFQSENPSPQISIPTAVEPIDQFIKLETDKIRECEIKEENRKLSPEVSFTEEHFNQKDWVYRLSFLQSRNQEFTLPQTQTPVVGVDHTPASKVPFRVSVKPATNDAKLLDQRASVPPTTLQSNRRPTSSGISSVKKPKPKLVQRAKTSHDLLEEERQKREAEEKRRTEAEAAYQQWVKTKKNVKLRRLTPSPPRERDLKWYENKTRMFEPGSYSERPRARVHQQPPSRPCPSYSESHKPRKYEGSGIAFEDWLAKKQAEKSAQPQPESKEETKQKNDEMRQMMAEQKFKDWLNKKLEQRQKATAQDNKDSYEAHKRNTTSEKTLSFDAWLEKKNEQQKQLQRILRQIKRDEQNREKEEIERKQQGLTFEEWMIRKEQAELYGDKVARDMAQQDAGPDQELFFIKLYEHSTTHKILTMLISL</sequence>
<feature type="compositionally biased region" description="Basic and acidic residues" evidence="3">
    <location>
        <begin position="619"/>
        <end position="641"/>
    </location>
</feature>
<feature type="compositionally biased region" description="Basic and acidic residues" evidence="3">
    <location>
        <begin position="74"/>
        <end position="98"/>
    </location>
</feature>
<feature type="region of interest" description="Disordered" evidence="3">
    <location>
        <begin position="681"/>
        <end position="713"/>
    </location>
</feature>
<feature type="coiled-coil region" evidence="2">
    <location>
        <begin position="798"/>
        <end position="841"/>
    </location>
</feature>
<dbReference type="Proteomes" id="UP000011014">
    <property type="component" value="Unassembled WGS sequence"/>
</dbReference>
<dbReference type="PROSITE" id="PS50297">
    <property type="entry name" value="ANK_REP_REGION"/>
    <property type="match status" value="1"/>
</dbReference>
<dbReference type="PROSITE" id="PS50088">
    <property type="entry name" value="ANK_REPEAT"/>
    <property type="match status" value="1"/>
</dbReference>
<dbReference type="Gene3D" id="1.25.40.20">
    <property type="entry name" value="Ankyrin repeat-containing domain"/>
    <property type="match status" value="1"/>
</dbReference>
<dbReference type="InterPro" id="IPR002110">
    <property type="entry name" value="Ankyrin_rpt"/>
</dbReference>
<feature type="repeat" description="ANK" evidence="1">
    <location>
        <begin position="5"/>
        <end position="37"/>
    </location>
</feature>
<reference evidence="5" key="1">
    <citation type="journal article" date="2010" name="Science">
        <title>Plasticity of animal genome architecture unmasked by rapid evolution of a pelagic tunicate.</title>
        <authorList>
            <person name="Denoeud F."/>
            <person name="Henriet S."/>
            <person name="Mungpakdee S."/>
            <person name="Aury J.M."/>
            <person name="Da Silva C."/>
            <person name="Brinkmann H."/>
            <person name="Mikhaleva J."/>
            <person name="Olsen L.C."/>
            <person name="Jubin C."/>
            <person name="Canestro C."/>
            <person name="Bouquet J.M."/>
            <person name="Danks G."/>
            <person name="Poulain J."/>
            <person name="Campsteijn C."/>
            <person name="Adamski M."/>
            <person name="Cross I."/>
            <person name="Yadetie F."/>
            <person name="Muffato M."/>
            <person name="Louis A."/>
            <person name="Butcher S."/>
            <person name="Tsagkogeorga G."/>
            <person name="Konrad A."/>
            <person name="Singh S."/>
            <person name="Jensen M.F."/>
            <person name="Cong E.H."/>
            <person name="Eikeseth-Otteraa H."/>
            <person name="Noel B."/>
            <person name="Anthouard V."/>
            <person name="Porcel B.M."/>
            <person name="Kachouri-Lafond R."/>
            <person name="Nishino A."/>
            <person name="Ugolini M."/>
            <person name="Chourrout P."/>
            <person name="Nishida H."/>
            <person name="Aasland R."/>
            <person name="Huzurbazar S."/>
            <person name="Westhof E."/>
            <person name="Delsuc F."/>
            <person name="Lehrach H."/>
            <person name="Reinhardt R."/>
            <person name="Weissenbach J."/>
            <person name="Roy S.W."/>
            <person name="Artiguenave F."/>
            <person name="Postlethwait J.H."/>
            <person name="Manak J.R."/>
            <person name="Thompson E.M."/>
            <person name="Jaillon O."/>
            <person name="Du Pasquier L."/>
            <person name="Boudinot P."/>
            <person name="Liberles D.A."/>
            <person name="Volff J.N."/>
            <person name="Philippe H."/>
            <person name="Lenhard B."/>
            <person name="Roest Crollius H."/>
            <person name="Wincker P."/>
            <person name="Chourrout D."/>
        </authorList>
    </citation>
    <scope>NUCLEOTIDE SEQUENCE [LARGE SCALE GENOMIC DNA]</scope>
</reference>
<feature type="compositionally biased region" description="Basic and acidic residues" evidence="3">
    <location>
        <begin position="665"/>
        <end position="675"/>
    </location>
</feature>
<dbReference type="AlphaFoldDB" id="E4YWP5"/>
<feature type="domain" description="Coiled-coil" evidence="4">
    <location>
        <begin position="720"/>
        <end position="846"/>
    </location>
</feature>
<feature type="compositionally biased region" description="Basic and acidic residues" evidence="3">
    <location>
        <begin position="739"/>
        <end position="750"/>
    </location>
</feature>
<evidence type="ECO:0000259" key="4">
    <source>
        <dbReference type="Pfam" id="PF13904"/>
    </source>
</evidence>
<feature type="region of interest" description="Disordered" evidence="3">
    <location>
        <begin position="253"/>
        <end position="273"/>
    </location>
</feature>
<dbReference type="EMBL" id="FN655689">
    <property type="protein sequence ID" value="CBY39878.1"/>
    <property type="molecule type" value="Genomic_DNA"/>
</dbReference>
<feature type="region of interest" description="Disordered" evidence="3">
    <location>
        <begin position="656"/>
        <end position="675"/>
    </location>
</feature>
<feature type="region of interest" description="Disordered" evidence="3">
    <location>
        <begin position="362"/>
        <end position="383"/>
    </location>
</feature>
<protein>
    <recommendedName>
        <fullName evidence="4">Coiled-coil domain-containing protein</fullName>
    </recommendedName>
</protein>
<feature type="region of interest" description="Disordered" evidence="3">
    <location>
        <begin position="140"/>
        <end position="239"/>
    </location>
</feature>
<dbReference type="InterPro" id="IPR025259">
    <property type="entry name" value="CCDC34/181"/>
</dbReference>
<feature type="non-terminal residue" evidence="5">
    <location>
        <position position="1"/>
    </location>
</feature>
<evidence type="ECO:0000256" key="3">
    <source>
        <dbReference type="SAM" id="MobiDB-lite"/>
    </source>
</evidence>
<dbReference type="InterPro" id="IPR036770">
    <property type="entry name" value="Ankyrin_rpt-contain_sf"/>
</dbReference>
<accession>E4YWP5</accession>
<keyword evidence="2" id="KW-0175">Coiled coil</keyword>
<keyword evidence="1" id="KW-0040">ANK repeat</keyword>
<feature type="region of interest" description="Disordered" evidence="3">
    <location>
        <begin position="771"/>
        <end position="790"/>
    </location>
</feature>
<feature type="compositionally biased region" description="Polar residues" evidence="3">
    <location>
        <begin position="144"/>
        <end position="156"/>
    </location>
</feature>
<name>E4YWP5_OIKDI</name>
<dbReference type="SUPFAM" id="SSF48403">
    <property type="entry name" value="Ankyrin repeat"/>
    <property type="match status" value="1"/>
</dbReference>
<organism evidence="5">
    <name type="scientific">Oikopleura dioica</name>
    <name type="common">Tunicate</name>
    <dbReference type="NCBI Taxonomy" id="34765"/>
    <lineage>
        <taxon>Eukaryota</taxon>
        <taxon>Metazoa</taxon>
        <taxon>Chordata</taxon>
        <taxon>Tunicata</taxon>
        <taxon>Appendicularia</taxon>
        <taxon>Copelata</taxon>
        <taxon>Oikopleuridae</taxon>
        <taxon>Oikopleura</taxon>
    </lineage>
</organism>